<dbReference type="Proteomes" id="UP000829398">
    <property type="component" value="Chromosome 6"/>
</dbReference>
<dbReference type="EMBL" id="CM039175">
    <property type="protein sequence ID" value="KAH9739897.1"/>
    <property type="molecule type" value="Genomic_DNA"/>
</dbReference>
<sequence>MGGVLTTIFLFCYMMLLVDHSTPHPLCTNLRAPFTPKAPLAFCQYNGSVCCNSTEDQQLQNQFKAMNVSDSGCASLLKSIRCSRCDQFSSELYRVESKPKKVPVLCNSTVSANSTQSQRAAINFCSKVWDECHNVSISSSPFSLQGRDARLVNSTSKLTDLWPSKSAFCNEFGGASGDGLVCFDGGPVSLNSSETPSPPSGLCLEKVGTGAYLNMVPHPDGSNRVFLSNQDGKTWLATVPEQGSGSKLELDESKPFLDLTDQVHADIELGMMGIAFHPNFQQNGRFFVSFNCDKIIWPECSGRCSCNTEVGCDPSKLGSDNGAMPCQYHSVIAEFSANGTKTVQPSSVASVKPLEVRRILTMGLPFTSHHGGQILFGPEDGHLYFMMGDGGGRGDPYNFSQNKKSLLGKIMRLDVDKIPSAKEISDLGLWGNYSIPADNPYSEDKQLQPEIWALGFRNPWRCSFDAERPSYFLCADVGQVGNVNIKQKCKFEDEYEEVDIVTKGGNYGWRVYEGPFRYNPPSSPGGNTSASSINPIFPVMGYNHSEVNKAEGSASITGGYFYRSQTDPCMYGRYLYTDLYGAAVWAGTENPENSGNFSTTKLSVSCDRDSPIQCDTVKGSSFPSLGFITSFGQDNRKDIYLLASNGVYRVVRPSRCNYNCSQENVTAFTPGSSGPSPSPSAAGRLSTVPLMKLLRLLLSCSLLLLFLTNS</sequence>
<reference evidence="2" key="1">
    <citation type="journal article" date="2023" name="Hortic. Res.">
        <title>A chromosome-level phased genome enabling allele-level studies in sweet orange: a case study on citrus Huanglongbing tolerance.</title>
        <authorList>
            <person name="Wu B."/>
            <person name="Yu Q."/>
            <person name="Deng Z."/>
            <person name="Duan Y."/>
            <person name="Luo F."/>
            <person name="Gmitter F. Jr."/>
        </authorList>
    </citation>
    <scope>NUCLEOTIDE SEQUENCE [LARGE SCALE GENOMIC DNA]</scope>
    <source>
        <strain evidence="2">cv. Valencia</strain>
    </source>
</reference>
<organism evidence="1 2">
    <name type="scientific">Citrus sinensis</name>
    <name type="common">Sweet orange</name>
    <name type="synonym">Citrus aurantium var. sinensis</name>
    <dbReference type="NCBI Taxonomy" id="2711"/>
    <lineage>
        <taxon>Eukaryota</taxon>
        <taxon>Viridiplantae</taxon>
        <taxon>Streptophyta</taxon>
        <taxon>Embryophyta</taxon>
        <taxon>Tracheophyta</taxon>
        <taxon>Spermatophyta</taxon>
        <taxon>Magnoliopsida</taxon>
        <taxon>eudicotyledons</taxon>
        <taxon>Gunneridae</taxon>
        <taxon>Pentapetalae</taxon>
        <taxon>rosids</taxon>
        <taxon>malvids</taxon>
        <taxon>Sapindales</taxon>
        <taxon>Rutaceae</taxon>
        <taxon>Aurantioideae</taxon>
        <taxon>Citrus</taxon>
    </lineage>
</organism>
<accession>A0ACB8K4T6</accession>
<gene>
    <name evidence="1" type="ORF">KPL71_019289</name>
</gene>
<keyword evidence="2" id="KW-1185">Reference proteome</keyword>
<protein>
    <submittedName>
        <fullName evidence="1">HIPL1 protein</fullName>
    </submittedName>
</protein>
<evidence type="ECO:0000313" key="2">
    <source>
        <dbReference type="Proteomes" id="UP000829398"/>
    </source>
</evidence>
<proteinExistence type="predicted"/>
<evidence type="ECO:0000313" key="1">
    <source>
        <dbReference type="EMBL" id="KAH9739897.1"/>
    </source>
</evidence>
<name>A0ACB8K4T6_CITSI</name>
<comment type="caution">
    <text evidence="1">The sequence shown here is derived from an EMBL/GenBank/DDBJ whole genome shotgun (WGS) entry which is preliminary data.</text>
</comment>